<evidence type="ECO:0000313" key="8">
    <source>
        <dbReference type="EMBL" id="EER33990.1"/>
    </source>
</evidence>
<keyword evidence="6" id="KW-0687">Ribonucleoprotein</keyword>
<protein>
    <recommendedName>
        <fullName evidence="7">Small ribosomal subunit protein mS29</fullName>
    </recommendedName>
</protein>
<name>C5M8T6_CANTT</name>
<dbReference type="InterPro" id="IPR017082">
    <property type="entry name" value="Ribosomal_mS29_fun"/>
</dbReference>
<dbReference type="GO" id="GO:0003735">
    <property type="term" value="F:structural constituent of ribosome"/>
    <property type="evidence" value="ECO:0007669"/>
    <property type="project" value="TreeGrafter"/>
</dbReference>
<evidence type="ECO:0000256" key="7">
    <source>
        <dbReference type="ARBA" id="ARBA00035140"/>
    </source>
</evidence>
<comment type="subcellular location">
    <subcellularLocation>
        <location evidence="1">Mitochondrion</location>
    </subcellularLocation>
</comment>
<reference evidence="8 9" key="1">
    <citation type="journal article" date="2009" name="Nature">
        <title>Evolution of pathogenicity and sexual reproduction in eight Candida genomes.</title>
        <authorList>
            <person name="Butler G."/>
            <person name="Rasmussen M.D."/>
            <person name="Lin M.F."/>
            <person name="Santos M.A."/>
            <person name="Sakthikumar S."/>
            <person name="Munro C.A."/>
            <person name="Rheinbay E."/>
            <person name="Grabherr M."/>
            <person name="Forche A."/>
            <person name="Reedy J.L."/>
            <person name="Agrafioti I."/>
            <person name="Arnaud M.B."/>
            <person name="Bates S."/>
            <person name="Brown A.J."/>
            <person name="Brunke S."/>
            <person name="Costanzo M.C."/>
            <person name="Fitzpatrick D.A."/>
            <person name="de Groot P.W."/>
            <person name="Harris D."/>
            <person name="Hoyer L.L."/>
            <person name="Hube B."/>
            <person name="Klis F.M."/>
            <person name="Kodira C."/>
            <person name="Lennard N."/>
            <person name="Logue M.E."/>
            <person name="Martin R."/>
            <person name="Neiman A.M."/>
            <person name="Nikolaou E."/>
            <person name="Quail M.A."/>
            <person name="Quinn J."/>
            <person name="Santos M.C."/>
            <person name="Schmitzberger F.F."/>
            <person name="Sherlock G."/>
            <person name="Shah P."/>
            <person name="Silverstein K.A."/>
            <person name="Skrzypek M.S."/>
            <person name="Soll D."/>
            <person name="Staggs R."/>
            <person name="Stansfield I."/>
            <person name="Stumpf M.P."/>
            <person name="Sudbery P.E."/>
            <person name="Srikantha T."/>
            <person name="Zeng Q."/>
            <person name="Berman J."/>
            <person name="Berriman M."/>
            <person name="Heitman J."/>
            <person name="Gow N.A."/>
            <person name="Lorenz M.C."/>
            <person name="Birren B.W."/>
            <person name="Kellis M."/>
            <person name="Cuomo C.A."/>
        </authorList>
    </citation>
    <scope>NUCLEOTIDE SEQUENCE [LARGE SCALE GENOMIC DNA]</scope>
    <source>
        <strain evidence="9">ATCC MYA-3404 / T1</strain>
    </source>
</reference>
<gene>
    <name evidence="8" type="ORF">CTRG_02808</name>
</gene>
<dbReference type="Pfam" id="PF10236">
    <property type="entry name" value="DAP3"/>
    <property type="match status" value="1"/>
</dbReference>
<dbReference type="EMBL" id="GG692397">
    <property type="protein sequence ID" value="EER33990.1"/>
    <property type="molecule type" value="Genomic_DNA"/>
</dbReference>
<sequence length="471" mass="54250">MLRASNIVRARIVPTVSFTRTFTTTPVVFDVRQKEGKKKQVLKKKVDPNKKEVRKTTSLTHLPFRDAVRNLGLNKNAPVSKIEVLKLGNLQTGSMTSYPKKIESKLNIIGGFKRFQHHEMFDKPVSMITSNTTRLDSEFLEKLNGESKNNRIYIDGVKGSGKSTLVNQAITLAYEKLNNDVIVLHLDSGELIGNGSSDYIKNNKLKLYQQPMLTKRWIWKIMKTNEEIFKKLKLTKDTKFIKDKQEVVLKAGENTLFEYLKQNHEFGRINPHLAFQYFIEQLVDHSKEIPVLLSIDNFNAFADYPLTKYKHPDFTPIHINEFELGDFILKASSGELNFTKGGVLLAKSNDFALNRKTTHVGVYPNEEYDPYLKLPLFDFEIAYRLASNGGISPFKMNPLTKDETRSLMKFWKEQGVLIIRQDFHKKLYDDDVIGSIPELNQDEQFEKMVQLSYVNNQGNPYGMIKQSMLSY</sequence>
<dbReference type="PANTHER" id="PTHR12810:SF0">
    <property type="entry name" value="SMALL RIBOSOMAL SUBUNIT PROTEIN MS29"/>
    <property type="match status" value="1"/>
</dbReference>
<dbReference type="InterPro" id="IPR027417">
    <property type="entry name" value="P-loop_NTPase"/>
</dbReference>
<evidence type="ECO:0000256" key="3">
    <source>
        <dbReference type="ARBA" id="ARBA00022946"/>
    </source>
</evidence>
<proteinExistence type="inferred from homology"/>
<dbReference type="KEGG" id="ctp:CTRG_02808"/>
<dbReference type="InterPro" id="IPR019368">
    <property type="entry name" value="Ribosomal_mS29"/>
</dbReference>
<keyword evidence="5" id="KW-0496">Mitochondrion</keyword>
<keyword evidence="3" id="KW-0809">Transit peptide</keyword>
<dbReference type="STRING" id="294747.C5M8T6"/>
<evidence type="ECO:0000313" key="9">
    <source>
        <dbReference type="Proteomes" id="UP000002037"/>
    </source>
</evidence>
<keyword evidence="4" id="KW-0689">Ribosomal protein</keyword>
<dbReference type="VEuPathDB" id="FungiDB:CTRG_02808"/>
<evidence type="ECO:0000256" key="1">
    <source>
        <dbReference type="ARBA" id="ARBA00004173"/>
    </source>
</evidence>
<comment type="similarity">
    <text evidence="2">Belongs to the mitochondrion-specific ribosomal protein mS29 family.</text>
</comment>
<evidence type="ECO:0000256" key="2">
    <source>
        <dbReference type="ARBA" id="ARBA00009863"/>
    </source>
</evidence>
<dbReference type="GO" id="GO:0005763">
    <property type="term" value="C:mitochondrial small ribosomal subunit"/>
    <property type="evidence" value="ECO:0007669"/>
    <property type="project" value="InterPro"/>
</dbReference>
<dbReference type="Proteomes" id="UP000002037">
    <property type="component" value="Unassembled WGS sequence"/>
</dbReference>
<dbReference type="HOGENOM" id="CLU_039957_0_0_1"/>
<dbReference type="PIRSF" id="PIRSF036996">
    <property type="entry name" value="RSM23"/>
    <property type="match status" value="1"/>
</dbReference>
<dbReference type="GO" id="GO:0032543">
    <property type="term" value="P:mitochondrial translation"/>
    <property type="evidence" value="ECO:0007669"/>
    <property type="project" value="InterPro"/>
</dbReference>
<dbReference type="OrthoDB" id="274828at2759"/>
<dbReference type="AlphaFoldDB" id="C5M8T6"/>
<evidence type="ECO:0000256" key="5">
    <source>
        <dbReference type="ARBA" id="ARBA00023128"/>
    </source>
</evidence>
<dbReference type="RefSeq" id="XP_002548511.1">
    <property type="nucleotide sequence ID" value="XM_002548465.1"/>
</dbReference>
<evidence type="ECO:0000256" key="4">
    <source>
        <dbReference type="ARBA" id="ARBA00022980"/>
    </source>
</evidence>
<dbReference type="PANTHER" id="PTHR12810">
    <property type="entry name" value="MITOCHONDRIAL 28S RIBOSOMAL PROTEIN S29"/>
    <property type="match status" value="1"/>
</dbReference>
<dbReference type="GeneID" id="8298373"/>
<keyword evidence="9" id="KW-1185">Reference proteome</keyword>
<accession>C5M8T6</accession>
<evidence type="ECO:0000256" key="6">
    <source>
        <dbReference type="ARBA" id="ARBA00023274"/>
    </source>
</evidence>
<dbReference type="Gene3D" id="3.40.50.300">
    <property type="entry name" value="P-loop containing nucleotide triphosphate hydrolases"/>
    <property type="match status" value="1"/>
</dbReference>
<organism evidence="8 9">
    <name type="scientific">Candida tropicalis (strain ATCC MYA-3404 / T1)</name>
    <name type="common">Yeast</name>
    <dbReference type="NCBI Taxonomy" id="294747"/>
    <lineage>
        <taxon>Eukaryota</taxon>
        <taxon>Fungi</taxon>
        <taxon>Dikarya</taxon>
        <taxon>Ascomycota</taxon>
        <taxon>Saccharomycotina</taxon>
        <taxon>Pichiomycetes</taxon>
        <taxon>Debaryomycetaceae</taxon>
        <taxon>Candida/Lodderomyces clade</taxon>
        <taxon>Candida</taxon>
    </lineage>
</organism>
<dbReference type="eggNOG" id="KOG3928">
    <property type="taxonomic scope" value="Eukaryota"/>
</dbReference>